<name>A0A4R7F042_9FLAO</name>
<dbReference type="PRINTS" id="PR00344">
    <property type="entry name" value="BCTRLSENSOR"/>
</dbReference>
<dbReference type="SUPFAM" id="SSF55874">
    <property type="entry name" value="ATPase domain of HSP90 chaperone/DNA topoisomerase II/histidine kinase"/>
    <property type="match status" value="1"/>
</dbReference>
<evidence type="ECO:0000256" key="5">
    <source>
        <dbReference type="ARBA" id="ARBA00022777"/>
    </source>
</evidence>
<evidence type="ECO:0000313" key="10">
    <source>
        <dbReference type="Proteomes" id="UP000295215"/>
    </source>
</evidence>
<keyword evidence="10" id="KW-1185">Reference proteome</keyword>
<accession>A0A4R7F042</accession>
<evidence type="ECO:0000256" key="6">
    <source>
        <dbReference type="ARBA" id="ARBA00023012"/>
    </source>
</evidence>
<evidence type="ECO:0000256" key="2">
    <source>
        <dbReference type="ARBA" id="ARBA00012438"/>
    </source>
</evidence>
<dbReference type="InterPro" id="IPR005467">
    <property type="entry name" value="His_kinase_dom"/>
</dbReference>
<dbReference type="InterPro" id="IPR036890">
    <property type="entry name" value="HATPase_C_sf"/>
</dbReference>
<evidence type="ECO:0000256" key="7">
    <source>
        <dbReference type="SAM" id="Phobius"/>
    </source>
</evidence>
<evidence type="ECO:0000256" key="1">
    <source>
        <dbReference type="ARBA" id="ARBA00000085"/>
    </source>
</evidence>
<reference evidence="9 10" key="1">
    <citation type="submission" date="2019-03" db="EMBL/GenBank/DDBJ databases">
        <title>Genomic Encyclopedia of Archaeal and Bacterial Type Strains, Phase II (KMG-II): from individual species to whole genera.</title>
        <authorList>
            <person name="Goeker M."/>
        </authorList>
    </citation>
    <scope>NUCLEOTIDE SEQUENCE [LARGE SCALE GENOMIC DNA]</scope>
    <source>
        <strain evidence="9 10">DSM 28213</strain>
    </source>
</reference>
<dbReference type="EMBL" id="SOAG01000020">
    <property type="protein sequence ID" value="TDS56513.1"/>
    <property type="molecule type" value="Genomic_DNA"/>
</dbReference>
<dbReference type="InterPro" id="IPR003594">
    <property type="entry name" value="HATPase_dom"/>
</dbReference>
<keyword evidence="4" id="KW-0808">Transferase</keyword>
<sequence>MSQSKPKYYFKAFCIFYFLLVGIMAFYFIKVLELKKKEINRIAHDKVDALTETSFFKQITLKKESEIYNSFLDVLKNKTTIDSVQNTIALNIEKNSHLFTQKTDSVFKNLNYDVAVRFSVKQITLNSSAQNLLKEPITILETTQKVKKPTRINTSEWEINESSSNKNDEECLDCPEDYNRHFTINQETHIEVLNIYRIALKELFPLLAFSVLICLFILILYYITYKTIRQKEREVLSLHNMVDNVSHEFKLPIATLKYGCNNLSKEYKSPTVELLLRQINRLEKIQQQLIPSNVQNSSPFSSLSFDNMIHDLQLHYTGVTFYTQWNADETLSLPNTPMETIILNLLENSVKYGATEITCHITQHSNSILLMVKDNGLGIEKEEQKLIFKKFYRIINNNVHTTTGLGIGLYQVQQIVQQLNGNIELLSKINTGTTFKISLPYA</sequence>
<keyword evidence="3" id="KW-0597">Phosphoprotein</keyword>
<feature type="transmembrane region" description="Helical" evidence="7">
    <location>
        <begin position="203"/>
        <end position="223"/>
    </location>
</feature>
<comment type="catalytic activity">
    <reaction evidence="1">
        <text>ATP + protein L-histidine = ADP + protein N-phospho-L-histidine.</text>
        <dbReference type="EC" id="2.7.13.3"/>
    </reaction>
</comment>
<dbReference type="RefSeq" id="WP_133713025.1">
    <property type="nucleotide sequence ID" value="NZ_SOAG01000020.1"/>
</dbReference>
<keyword evidence="5 9" id="KW-0418">Kinase</keyword>
<dbReference type="PANTHER" id="PTHR45453">
    <property type="entry name" value="PHOSPHATE REGULON SENSOR PROTEIN PHOR"/>
    <property type="match status" value="1"/>
</dbReference>
<dbReference type="OrthoDB" id="1933776at2"/>
<dbReference type="Pfam" id="PF02518">
    <property type="entry name" value="HATPase_c"/>
    <property type="match status" value="1"/>
</dbReference>
<evidence type="ECO:0000256" key="4">
    <source>
        <dbReference type="ARBA" id="ARBA00022679"/>
    </source>
</evidence>
<dbReference type="CDD" id="cd00075">
    <property type="entry name" value="HATPase"/>
    <property type="match status" value="1"/>
</dbReference>
<dbReference type="GO" id="GO:0005886">
    <property type="term" value="C:plasma membrane"/>
    <property type="evidence" value="ECO:0007669"/>
    <property type="project" value="TreeGrafter"/>
</dbReference>
<feature type="transmembrane region" description="Helical" evidence="7">
    <location>
        <begin position="12"/>
        <end position="29"/>
    </location>
</feature>
<dbReference type="AlphaFoldDB" id="A0A4R7F042"/>
<organism evidence="9 10">
    <name type="scientific">Myroides indicus</name>
    <dbReference type="NCBI Taxonomy" id="1323422"/>
    <lineage>
        <taxon>Bacteria</taxon>
        <taxon>Pseudomonadati</taxon>
        <taxon>Bacteroidota</taxon>
        <taxon>Flavobacteriia</taxon>
        <taxon>Flavobacteriales</taxon>
        <taxon>Flavobacteriaceae</taxon>
        <taxon>Myroides</taxon>
    </lineage>
</organism>
<keyword evidence="7" id="KW-1133">Transmembrane helix</keyword>
<dbReference type="PANTHER" id="PTHR45453:SF1">
    <property type="entry name" value="PHOSPHATE REGULON SENSOR PROTEIN PHOR"/>
    <property type="match status" value="1"/>
</dbReference>
<protein>
    <recommendedName>
        <fullName evidence="2">histidine kinase</fullName>
        <ecNumber evidence="2">2.7.13.3</ecNumber>
    </recommendedName>
</protein>
<feature type="domain" description="Histidine kinase" evidence="8">
    <location>
        <begin position="244"/>
        <end position="442"/>
    </location>
</feature>
<keyword evidence="6" id="KW-0902">Two-component regulatory system</keyword>
<evidence type="ECO:0000259" key="8">
    <source>
        <dbReference type="PROSITE" id="PS50109"/>
    </source>
</evidence>
<comment type="caution">
    <text evidence="9">The sequence shown here is derived from an EMBL/GenBank/DDBJ whole genome shotgun (WGS) entry which is preliminary data.</text>
</comment>
<dbReference type="Gene3D" id="3.30.565.10">
    <property type="entry name" value="Histidine kinase-like ATPase, C-terminal domain"/>
    <property type="match status" value="1"/>
</dbReference>
<dbReference type="GO" id="GO:0004721">
    <property type="term" value="F:phosphoprotein phosphatase activity"/>
    <property type="evidence" value="ECO:0007669"/>
    <property type="project" value="TreeGrafter"/>
</dbReference>
<dbReference type="InterPro" id="IPR050351">
    <property type="entry name" value="BphY/WalK/GraS-like"/>
</dbReference>
<keyword evidence="7" id="KW-0812">Transmembrane</keyword>
<dbReference type="SMART" id="SM00387">
    <property type="entry name" value="HATPase_c"/>
    <property type="match status" value="1"/>
</dbReference>
<proteinExistence type="predicted"/>
<dbReference type="EC" id="2.7.13.3" evidence="2"/>
<evidence type="ECO:0000313" key="9">
    <source>
        <dbReference type="EMBL" id="TDS56513.1"/>
    </source>
</evidence>
<dbReference type="GO" id="GO:0016036">
    <property type="term" value="P:cellular response to phosphate starvation"/>
    <property type="evidence" value="ECO:0007669"/>
    <property type="project" value="TreeGrafter"/>
</dbReference>
<gene>
    <name evidence="9" type="ORF">C8P70_1206</name>
</gene>
<dbReference type="Proteomes" id="UP000295215">
    <property type="component" value="Unassembled WGS sequence"/>
</dbReference>
<evidence type="ECO:0000256" key="3">
    <source>
        <dbReference type="ARBA" id="ARBA00022553"/>
    </source>
</evidence>
<dbReference type="GO" id="GO:0000155">
    <property type="term" value="F:phosphorelay sensor kinase activity"/>
    <property type="evidence" value="ECO:0007669"/>
    <property type="project" value="TreeGrafter"/>
</dbReference>
<dbReference type="InterPro" id="IPR004358">
    <property type="entry name" value="Sig_transdc_His_kin-like_C"/>
</dbReference>
<keyword evidence="7" id="KW-0472">Membrane</keyword>
<dbReference type="PROSITE" id="PS50109">
    <property type="entry name" value="HIS_KIN"/>
    <property type="match status" value="1"/>
</dbReference>